<dbReference type="GO" id="GO:0006351">
    <property type="term" value="P:DNA-templated transcription"/>
    <property type="evidence" value="ECO:0007669"/>
    <property type="project" value="InterPro"/>
</dbReference>
<dbReference type="Gene3D" id="3.30.1360.10">
    <property type="entry name" value="RNA polymerase, RBP11-like subunit"/>
    <property type="match status" value="1"/>
</dbReference>
<name>A0AAD9MMK1_PROWI</name>
<proteinExistence type="inferred from homology"/>
<dbReference type="SUPFAM" id="SSF55257">
    <property type="entry name" value="RBP11-like subunits of RNA polymerase"/>
    <property type="match status" value="1"/>
</dbReference>
<gene>
    <name evidence="6" type="ORF">QBZ16_004704</name>
</gene>
<evidence type="ECO:0000313" key="7">
    <source>
        <dbReference type="Proteomes" id="UP001255856"/>
    </source>
</evidence>
<dbReference type="EMBL" id="JASFZW010000007">
    <property type="protein sequence ID" value="KAK2077071.1"/>
    <property type="molecule type" value="Genomic_DNA"/>
</dbReference>
<reference evidence="6" key="1">
    <citation type="submission" date="2021-01" db="EMBL/GenBank/DDBJ databases">
        <authorList>
            <person name="Eckstrom K.M.E."/>
        </authorList>
    </citation>
    <scope>NUCLEOTIDE SEQUENCE</scope>
    <source>
        <strain evidence="6">UVCC 0001</strain>
    </source>
</reference>
<sequence>MDRFRSGFDIEIVHYEDMEMTFHMKGVSLALANALRRIIISETPTMAIEHVFMVNNTGIINDEMLSHRLGLVPLAVNPHQFQYKLSDEPATEANTIVLRLKVACRQLADGTLVDNKVTSGHLEWLPEGSEMPEETGCLFSRSQEDQIDPVRPTHDDILLAKLRPGEEIELEAHCVKGVGEEHAKWSPVATAWYRLMPEVVLLRSVTGDEAAELAKELPGLFTVGPGGEAVVDNPLEHEKLLEKLRWMSGQPKWQGVVQLRKLKNHCVFTIQSTGAWKPHELFQYAIQVLKSKCDKVLEGLQRYPAPEDD</sequence>
<dbReference type="Pfam" id="PF01000">
    <property type="entry name" value="RNA_pol_A_bac"/>
    <property type="match status" value="1"/>
</dbReference>
<dbReference type="CDD" id="cd07032">
    <property type="entry name" value="RNAP_I_II_AC40"/>
    <property type="match status" value="1"/>
</dbReference>
<organism evidence="6 7">
    <name type="scientific">Prototheca wickerhamii</name>
    <dbReference type="NCBI Taxonomy" id="3111"/>
    <lineage>
        <taxon>Eukaryota</taxon>
        <taxon>Viridiplantae</taxon>
        <taxon>Chlorophyta</taxon>
        <taxon>core chlorophytes</taxon>
        <taxon>Trebouxiophyceae</taxon>
        <taxon>Chlorellales</taxon>
        <taxon>Chlorellaceae</taxon>
        <taxon>Prototheca</taxon>
    </lineage>
</organism>
<evidence type="ECO:0000256" key="4">
    <source>
        <dbReference type="ARBA" id="ARBA00031776"/>
    </source>
</evidence>
<dbReference type="InterPro" id="IPR011262">
    <property type="entry name" value="DNA-dir_RNA_pol_insert"/>
</dbReference>
<dbReference type="InterPro" id="IPR033901">
    <property type="entry name" value="RNAPI/III_AC40"/>
</dbReference>
<dbReference type="InterPro" id="IPR050518">
    <property type="entry name" value="Rpo3/RPB3_RNA_Pol_subunit"/>
</dbReference>
<dbReference type="InterPro" id="IPR011263">
    <property type="entry name" value="DNA-dir_RNA_pol_RpoA/D/Rpb3"/>
</dbReference>
<dbReference type="SMART" id="SM00662">
    <property type="entry name" value="RPOLD"/>
    <property type="match status" value="1"/>
</dbReference>
<dbReference type="PANTHER" id="PTHR11800">
    <property type="entry name" value="DNA-DIRECTED RNA POLYMERASE"/>
    <property type="match status" value="1"/>
</dbReference>
<dbReference type="Proteomes" id="UP001255856">
    <property type="component" value="Unassembled WGS sequence"/>
</dbReference>
<comment type="similarity">
    <text evidence="3">Belongs to the archaeal Rpo3/eukaryotic RPB3 RNA polymerase subunit family.</text>
</comment>
<keyword evidence="7" id="KW-1185">Reference proteome</keyword>
<dbReference type="SUPFAM" id="SSF56553">
    <property type="entry name" value="Insert subdomain of RNA polymerase alpha subunit"/>
    <property type="match status" value="1"/>
</dbReference>
<comment type="caution">
    <text evidence="6">The sequence shown here is derived from an EMBL/GenBank/DDBJ whole genome shotgun (WGS) entry which is preliminary data.</text>
</comment>
<protein>
    <recommendedName>
        <fullName evidence="4">Plastid-encoded RNA polymerase subunit alpha</fullName>
    </recommendedName>
</protein>
<evidence type="ECO:0000313" key="6">
    <source>
        <dbReference type="EMBL" id="KAK2077071.1"/>
    </source>
</evidence>
<evidence type="ECO:0000256" key="2">
    <source>
        <dbReference type="ARBA" id="ARBA00023163"/>
    </source>
</evidence>
<keyword evidence="1" id="KW-0240">DNA-directed RNA polymerase</keyword>
<dbReference type="InterPro" id="IPR036603">
    <property type="entry name" value="RBP11-like"/>
</dbReference>
<dbReference type="AlphaFoldDB" id="A0AAD9MMK1"/>
<dbReference type="PANTHER" id="PTHR11800:SF13">
    <property type="entry name" value="DNA-DIRECTED RNA POLYMERASES I AND III SUBUNIT RPAC1"/>
    <property type="match status" value="1"/>
</dbReference>
<keyword evidence="2" id="KW-0804">Transcription</keyword>
<evidence type="ECO:0000259" key="5">
    <source>
        <dbReference type="SMART" id="SM00662"/>
    </source>
</evidence>
<evidence type="ECO:0000256" key="1">
    <source>
        <dbReference type="ARBA" id="ARBA00022478"/>
    </source>
</evidence>
<dbReference type="InterPro" id="IPR022842">
    <property type="entry name" value="RNAP_Rpo3/Rpb3/RPAC1"/>
</dbReference>
<dbReference type="HAMAP" id="MF_00320">
    <property type="entry name" value="RNApol_arch_Rpo3"/>
    <property type="match status" value="1"/>
</dbReference>
<dbReference type="NCBIfam" id="NF001988">
    <property type="entry name" value="PRK00783.1"/>
    <property type="match status" value="1"/>
</dbReference>
<dbReference type="GO" id="GO:0003899">
    <property type="term" value="F:DNA-directed RNA polymerase activity"/>
    <property type="evidence" value="ECO:0007669"/>
    <property type="project" value="InterPro"/>
</dbReference>
<dbReference type="GO" id="GO:0005736">
    <property type="term" value="C:RNA polymerase I complex"/>
    <property type="evidence" value="ECO:0007669"/>
    <property type="project" value="TreeGrafter"/>
</dbReference>
<dbReference type="InterPro" id="IPR036643">
    <property type="entry name" value="RNApol_insert_sf"/>
</dbReference>
<dbReference type="GO" id="GO:0046983">
    <property type="term" value="F:protein dimerization activity"/>
    <property type="evidence" value="ECO:0007669"/>
    <property type="project" value="InterPro"/>
</dbReference>
<dbReference type="GO" id="GO:0005666">
    <property type="term" value="C:RNA polymerase III complex"/>
    <property type="evidence" value="ECO:0007669"/>
    <property type="project" value="TreeGrafter"/>
</dbReference>
<dbReference type="Gene3D" id="2.170.120.12">
    <property type="entry name" value="DNA-directed RNA polymerase, insert domain"/>
    <property type="match status" value="1"/>
</dbReference>
<accession>A0AAD9MMK1</accession>
<feature type="domain" description="DNA-directed RNA polymerase RpoA/D/Rpb3-type" evidence="5">
    <location>
        <begin position="19"/>
        <end position="299"/>
    </location>
</feature>
<evidence type="ECO:0000256" key="3">
    <source>
        <dbReference type="ARBA" id="ARBA00025804"/>
    </source>
</evidence>
<dbReference type="Pfam" id="PF01193">
    <property type="entry name" value="RNA_pol_L"/>
    <property type="match status" value="1"/>
</dbReference>